<organism evidence="3 4">
    <name type="scientific">Globodera rostochiensis</name>
    <name type="common">Golden nematode worm</name>
    <name type="synonym">Heterodera rostochiensis</name>
    <dbReference type="NCBI Taxonomy" id="31243"/>
    <lineage>
        <taxon>Eukaryota</taxon>
        <taxon>Metazoa</taxon>
        <taxon>Ecdysozoa</taxon>
        <taxon>Nematoda</taxon>
        <taxon>Chromadorea</taxon>
        <taxon>Rhabditida</taxon>
        <taxon>Tylenchina</taxon>
        <taxon>Tylenchomorpha</taxon>
        <taxon>Tylenchoidea</taxon>
        <taxon>Heteroderidae</taxon>
        <taxon>Heteroderinae</taxon>
        <taxon>Globodera</taxon>
    </lineage>
</organism>
<evidence type="ECO:0000313" key="3">
    <source>
        <dbReference type="Proteomes" id="UP000887572"/>
    </source>
</evidence>
<feature type="transmembrane region" description="Helical" evidence="2">
    <location>
        <begin position="62"/>
        <end position="81"/>
    </location>
</feature>
<keyword evidence="3" id="KW-1185">Reference proteome</keyword>
<proteinExistence type="predicted"/>
<evidence type="ECO:0000313" key="4">
    <source>
        <dbReference type="WBParaSite" id="Gr19_v10_g388.t1"/>
    </source>
</evidence>
<dbReference type="AlphaFoldDB" id="A0A914HUH4"/>
<protein>
    <submittedName>
        <fullName evidence="4">Uncharacterized protein</fullName>
    </submittedName>
</protein>
<keyword evidence="2" id="KW-1133">Transmembrane helix</keyword>
<feature type="region of interest" description="Disordered" evidence="1">
    <location>
        <begin position="1"/>
        <end position="26"/>
    </location>
</feature>
<evidence type="ECO:0000256" key="1">
    <source>
        <dbReference type="SAM" id="MobiDB-lite"/>
    </source>
</evidence>
<name>A0A914HUH4_GLORO</name>
<dbReference type="WBParaSite" id="Gr19_v10_g388.t1">
    <property type="protein sequence ID" value="Gr19_v10_g388.t1"/>
    <property type="gene ID" value="Gr19_v10_g388"/>
</dbReference>
<keyword evidence="2" id="KW-0472">Membrane</keyword>
<dbReference type="Proteomes" id="UP000887572">
    <property type="component" value="Unplaced"/>
</dbReference>
<sequence>MRKGENDIISNGSDVQSRVGRAETSSRRCGDGAEAASFLVRSASLLAFQAVGRPMNAADFRVFTPLHSFLLLLAIFFQNNFSPHFSS</sequence>
<evidence type="ECO:0000256" key="2">
    <source>
        <dbReference type="SAM" id="Phobius"/>
    </source>
</evidence>
<keyword evidence="2" id="KW-0812">Transmembrane</keyword>
<accession>A0A914HUH4</accession>
<reference evidence="4" key="1">
    <citation type="submission" date="2022-11" db="UniProtKB">
        <authorList>
            <consortium name="WormBaseParasite"/>
        </authorList>
    </citation>
    <scope>IDENTIFICATION</scope>
</reference>